<evidence type="ECO:0000313" key="13">
    <source>
        <dbReference type="EMBL" id="ATY64610.1"/>
    </source>
</evidence>
<keyword evidence="3 10" id="KW-0732">Signal</keyword>
<dbReference type="Proteomes" id="UP000323067">
    <property type="component" value="Chromosome v"/>
</dbReference>
<evidence type="ECO:0000313" key="14">
    <source>
        <dbReference type="Proteomes" id="UP000323067"/>
    </source>
</evidence>
<sequence length="667" mass="71599">MKHPALLLAAASAFVPLARADSLHIARVDRPEPRDLPVAASQVETPTVKAIVDRAINAAPSGYVPSPSACPDPAPKIRSGSTMGPDEKAWLPGRRKETIVHIRRLLKRLAITGFDSEQYFGNATYNSTKLPNIGIAISGGGYRAMVGGAGAIAAWDARSAGSEEKGNLGGLLQSATYISGLSGGDWLVGSLYVNNFTSVQSAVDAPLIWQLENSIFKGPDQYSVRGYYTDVFNEVESKSKANFNVSASDYWGRMLAYQMVNASNGGPGYTWSSIANDSDFSSGKAPMPFLLANGRNSEKKVITSGNSTVYEFTPWELGSSDPNLAGWVPLRYVGTAFKDGDVADQGSCVTGFDNAGFVMGTTSSIYTQSISYLKDNNKKYIPSDVPDFAIKTATKLIAALSDSTAYDIAEWSPNPFRGFNPATNRNANSSRLNLVDGSEDAQNVPFHPHLLPDRAVDVVFAYDASSDTEYGWPDGSALAATYERSQQLAFRDVPFAAVPDKNTVRNLGLNTRPAFFGCNATNFTAHGSAVAPLVVWLPNHPYVYNGNLTTFTWTVRDPERAALIDNGWAVATQLNATRDTEWPACVACAILARSFYRANATVPAQCAKCFDRYCWKGNTNTTTPAGPYDPTYYGKPIIVNDNAAALARAPAPLLASAVLLVAAMLAL</sequence>
<evidence type="ECO:0000256" key="3">
    <source>
        <dbReference type="ARBA" id="ARBA00022729"/>
    </source>
</evidence>
<dbReference type="PANTHER" id="PTHR10728">
    <property type="entry name" value="CYTOSOLIC PHOSPHOLIPASE A2"/>
    <property type="match status" value="1"/>
</dbReference>
<keyword evidence="5 9" id="KW-0442">Lipid degradation</keyword>
<feature type="signal peptide" evidence="10">
    <location>
        <begin position="1"/>
        <end position="20"/>
    </location>
</feature>
<feature type="domain" description="PLA2c" evidence="12">
    <location>
        <begin position="69"/>
        <end position="620"/>
    </location>
</feature>
<evidence type="ECO:0000256" key="1">
    <source>
        <dbReference type="ARBA" id="ARBA00008780"/>
    </source>
</evidence>
<accession>A0A2H4SND7</accession>
<dbReference type="Pfam" id="PF01735">
    <property type="entry name" value="PLA2_B"/>
    <property type="match status" value="1"/>
</dbReference>
<evidence type="ECO:0000256" key="5">
    <source>
        <dbReference type="ARBA" id="ARBA00022963"/>
    </source>
</evidence>
<name>A0A2H4SND7_CORMI</name>
<keyword evidence="6 9" id="KW-0443">Lipid metabolism</keyword>
<dbReference type="AlphaFoldDB" id="A0A2H4SND7"/>
<comment type="catalytic activity">
    <reaction evidence="8 10">
        <text>a 1-acyl-sn-glycero-3-phosphocholine + H2O = sn-glycerol 3-phosphocholine + a fatty acid + H(+)</text>
        <dbReference type="Rhea" id="RHEA:15177"/>
        <dbReference type="ChEBI" id="CHEBI:15377"/>
        <dbReference type="ChEBI" id="CHEBI:15378"/>
        <dbReference type="ChEBI" id="CHEBI:16870"/>
        <dbReference type="ChEBI" id="CHEBI:28868"/>
        <dbReference type="ChEBI" id="CHEBI:58168"/>
        <dbReference type="EC" id="3.1.1.5"/>
    </reaction>
</comment>
<dbReference type="PANTHER" id="PTHR10728:SF33">
    <property type="entry name" value="LYSOPHOSPHOLIPASE 1-RELATED"/>
    <property type="match status" value="1"/>
</dbReference>
<dbReference type="SMART" id="SM00022">
    <property type="entry name" value="PLAc"/>
    <property type="match status" value="1"/>
</dbReference>
<reference evidence="13 14" key="1">
    <citation type="journal article" date="2017" name="BMC Genomics">
        <title>Chromosome level assembly and secondary metabolite potential of the parasitic fungus Cordyceps militaris.</title>
        <authorList>
            <person name="Kramer G.J."/>
            <person name="Nodwell J.R."/>
        </authorList>
    </citation>
    <scope>NUCLEOTIDE SEQUENCE [LARGE SCALE GENOMIC DNA]</scope>
    <source>
        <strain evidence="13 14">ATCC 34164</strain>
    </source>
</reference>
<evidence type="ECO:0000256" key="9">
    <source>
        <dbReference type="PROSITE-ProRule" id="PRU00555"/>
    </source>
</evidence>
<evidence type="ECO:0000256" key="4">
    <source>
        <dbReference type="ARBA" id="ARBA00022801"/>
    </source>
</evidence>
<keyword evidence="7" id="KW-0325">Glycoprotein</keyword>
<dbReference type="OrthoDB" id="4084751at2759"/>
<evidence type="ECO:0000256" key="2">
    <source>
        <dbReference type="ARBA" id="ARBA00013274"/>
    </source>
</evidence>
<evidence type="ECO:0000256" key="10">
    <source>
        <dbReference type="RuleBase" id="RU362103"/>
    </source>
</evidence>
<evidence type="ECO:0000256" key="7">
    <source>
        <dbReference type="ARBA" id="ARBA00023180"/>
    </source>
</evidence>
<feature type="chain" id="PRO_5013987742" description="Lysophospholipase" evidence="10">
    <location>
        <begin position="21"/>
        <end position="667"/>
    </location>
</feature>
<keyword evidence="4 9" id="KW-0378">Hydrolase</keyword>
<evidence type="ECO:0000256" key="8">
    <source>
        <dbReference type="ARBA" id="ARBA00049531"/>
    </source>
</evidence>
<comment type="similarity">
    <text evidence="1 10">Belongs to the lysophospholipase family.</text>
</comment>
<organism evidence="13 14">
    <name type="scientific">Cordyceps militaris</name>
    <name type="common">Caterpillar fungus</name>
    <name type="synonym">Clavaria militaris</name>
    <dbReference type="NCBI Taxonomy" id="73501"/>
    <lineage>
        <taxon>Eukaryota</taxon>
        <taxon>Fungi</taxon>
        <taxon>Dikarya</taxon>
        <taxon>Ascomycota</taxon>
        <taxon>Pezizomycotina</taxon>
        <taxon>Sordariomycetes</taxon>
        <taxon>Hypocreomycetidae</taxon>
        <taxon>Hypocreales</taxon>
        <taxon>Cordycipitaceae</taxon>
        <taxon>Cordyceps</taxon>
    </lineage>
</organism>
<dbReference type="Gene3D" id="3.40.1090.10">
    <property type="entry name" value="Cytosolic phospholipase A2 catalytic domain"/>
    <property type="match status" value="1"/>
</dbReference>
<dbReference type="PROSITE" id="PS51210">
    <property type="entry name" value="PLA2C"/>
    <property type="match status" value="1"/>
</dbReference>
<dbReference type="VEuPathDB" id="FungiDB:CCM_01743"/>
<dbReference type="VEuPathDB" id="FungiDB:A9K55_004592"/>
<evidence type="ECO:0000256" key="6">
    <source>
        <dbReference type="ARBA" id="ARBA00023098"/>
    </source>
</evidence>
<dbReference type="GO" id="GO:0004623">
    <property type="term" value="F:phospholipase A2 activity"/>
    <property type="evidence" value="ECO:0007669"/>
    <property type="project" value="TreeGrafter"/>
</dbReference>
<dbReference type="GO" id="GO:0005829">
    <property type="term" value="C:cytosol"/>
    <property type="evidence" value="ECO:0007669"/>
    <property type="project" value="TreeGrafter"/>
</dbReference>
<evidence type="ECO:0000256" key="11">
    <source>
        <dbReference type="SAM" id="MobiDB-lite"/>
    </source>
</evidence>
<feature type="region of interest" description="Disordered" evidence="11">
    <location>
        <begin position="63"/>
        <end position="86"/>
    </location>
</feature>
<dbReference type="GO" id="GO:0004622">
    <property type="term" value="F:phosphatidylcholine lysophospholipase activity"/>
    <property type="evidence" value="ECO:0007669"/>
    <property type="project" value="UniProtKB-EC"/>
</dbReference>
<dbReference type="EMBL" id="CP023325">
    <property type="protein sequence ID" value="ATY64610.1"/>
    <property type="molecule type" value="Genomic_DNA"/>
</dbReference>
<dbReference type="GO" id="GO:0046475">
    <property type="term" value="P:glycerophospholipid catabolic process"/>
    <property type="evidence" value="ECO:0007669"/>
    <property type="project" value="TreeGrafter"/>
</dbReference>
<gene>
    <name evidence="13" type="ORF">A9K55_004592</name>
</gene>
<protein>
    <recommendedName>
        <fullName evidence="2 10">Lysophospholipase</fullName>
        <ecNumber evidence="2 10">3.1.1.5</ecNumber>
    </recommendedName>
</protein>
<dbReference type="FunFam" id="3.40.1090.10:FF:000010">
    <property type="entry name" value="Lysophospholipase"/>
    <property type="match status" value="1"/>
</dbReference>
<dbReference type="InterPro" id="IPR016035">
    <property type="entry name" value="Acyl_Trfase/lysoPLipase"/>
</dbReference>
<dbReference type="SUPFAM" id="SSF52151">
    <property type="entry name" value="FabD/lysophospholipase-like"/>
    <property type="match status" value="1"/>
</dbReference>
<dbReference type="InterPro" id="IPR002642">
    <property type="entry name" value="LysoPLipase_cat_dom"/>
</dbReference>
<dbReference type="GO" id="GO:0005783">
    <property type="term" value="C:endoplasmic reticulum"/>
    <property type="evidence" value="ECO:0007669"/>
    <property type="project" value="TreeGrafter"/>
</dbReference>
<dbReference type="EC" id="3.1.1.5" evidence="2 10"/>
<evidence type="ECO:0000259" key="12">
    <source>
        <dbReference type="PROSITE" id="PS51210"/>
    </source>
</evidence>
<proteinExistence type="inferred from homology"/>